<feature type="chain" id="PRO_5006061231" description="Lipocalin-like domain-containing protein" evidence="1">
    <location>
        <begin position="24"/>
        <end position="153"/>
    </location>
</feature>
<dbReference type="AlphaFoldDB" id="A0A0P1E5Q0"/>
<reference evidence="3" key="1">
    <citation type="submission" date="2015-09" db="EMBL/GenBank/DDBJ databases">
        <authorList>
            <person name="Rodrigo-Torres L."/>
            <person name="Arahal D.R."/>
        </authorList>
    </citation>
    <scope>NUCLEOTIDE SEQUENCE [LARGE SCALE GENOMIC DNA]</scope>
    <source>
        <strain evidence="3">CECT 4293</strain>
    </source>
</reference>
<feature type="signal peptide" evidence="1">
    <location>
        <begin position="1"/>
        <end position="23"/>
    </location>
</feature>
<dbReference type="Proteomes" id="UP000050786">
    <property type="component" value="Unassembled WGS sequence"/>
</dbReference>
<protein>
    <recommendedName>
        <fullName evidence="4">Lipocalin-like domain-containing protein</fullName>
    </recommendedName>
</protein>
<dbReference type="RefSeq" id="WP_058273346.1">
    <property type="nucleotide sequence ID" value="NZ_CYPS01000036.1"/>
</dbReference>
<evidence type="ECO:0000313" key="3">
    <source>
        <dbReference type="Proteomes" id="UP000050786"/>
    </source>
</evidence>
<keyword evidence="3" id="KW-1185">Reference proteome</keyword>
<sequence length="153" mass="16345">MVLKLIRSLAAVAILAVATPSSADEGSGFPKIVGIWHGTYLVGFAKSNPNHAKGLRKTEMELEITKLDGNLITATNRWRRIGDTDWIVEEAMGTFSLDEPTRFVLAEAGISGDDVSAGIFNGVYLDDVIMVTYAGPGTGVSFAAQLVKKNDSN</sequence>
<evidence type="ECO:0000256" key="1">
    <source>
        <dbReference type="SAM" id="SignalP"/>
    </source>
</evidence>
<dbReference type="EMBL" id="CYPS01000036">
    <property type="protein sequence ID" value="CUH43318.1"/>
    <property type="molecule type" value="Genomic_DNA"/>
</dbReference>
<accession>A0A0P1E5Q0</accession>
<evidence type="ECO:0000313" key="2">
    <source>
        <dbReference type="EMBL" id="CUH43318.1"/>
    </source>
</evidence>
<evidence type="ECO:0008006" key="4">
    <source>
        <dbReference type="Google" id="ProtNLM"/>
    </source>
</evidence>
<gene>
    <name evidence="2" type="ORF">RUM4293_02211</name>
</gene>
<keyword evidence="1" id="KW-0732">Signal</keyword>
<proteinExistence type="predicted"/>
<organism evidence="2 3">
    <name type="scientific">Ruegeria atlantica</name>
    <dbReference type="NCBI Taxonomy" id="81569"/>
    <lineage>
        <taxon>Bacteria</taxon>
        <taxon>Pseudomonadati</taxon>
        <taxon>Pseudomonadota</taxon>
        <taxon>Alphaproteobacteria</taxon>
        <taxon>Rhodobacterales</taxon>
        <taxon>Roseobacteraceae</taxon>
        <taxon>Ruegeria</taxon>
    </lineage>
</organism>
<name>A0A0P1E5Q0_9RHOB</name>